<dbReference type="Proteomes" id="UP000180098">
    <property type="component" value="Unassembled WGS sequence"/>
</dbReference>
<sequence length="220" mass="25055">MEEQIVRQISKFIEDWVPKEASIAVAGGDRYISYIPGNHDIQIKQGQPIPSGSISERVFLHQEKVESLVDKSVFGKSYYGIGYPLGDRKTGLKGALTVILPPDFLIRRAKPISYLAGRRGEIWTPIAIEQIIYIESFQKKTIICTENGLYSAKHPLKVLEQRLPGTFMRIHRSFIVNIAYIEHISRDVSSNFQVKLKALEDKHLVISQTYIQQVREVLGF</sequence>
<name>A0A1S2LSW0_9BACI</name>
<dbReference type="AlphaFoldDB" id="A0A1S2LSW0"/>
<keyword evidence="3" id="KW-1185">Reference proteome</keyword>
<gene>
    <name evidence="2" type="ORF">BKP35_05080</name>
</gene>
<dbReference type="PROSITE" id="PS50930">
    <property type="entry name" value="HTH_LYTTR"/>
    <property type="match status" value="1"/>
</dbReference>
<proteinExistence type="predicted"/>
<dbReference type="OrthoDB" id="9802383at2"/>
<reference evidence="2 3" key="1">
    <citation type="submission" date="2016-10" db="EMBL/GenBank/DDBJ databases">
        <title>Draft genome sequences of four alkaliphilic bacteria belonging to the Anaerobacillus genus.</title>
        <authorList>
            <person name="Bassil N.M."/>
            <person name="Lloyd J.R."/>
        </authorList>
    </citation>
    <scope>NUCLEOTIDE SEQUENCE [LARGE SCALE GENOMIC DNA]</scope>
    <source>
        <strain evidence="2 3">DSM 15340</strain>
    </source>
</reference>
<dbReference type="RefSeq" id="WP_071312327.1">
    <property type="nucleotide sequence ID" value="NZ_MLQQ01000002.1"/>
</dbReference>
<dbReference type="Gene3D" id="2.20.25.10">
    <property type="match status" value="1"/>
</dbReference>
<dbReference type="Pfam" id="PF04397">
    <property type="entry name" value="LytTR"/>
    <property type="match status" value="1"/>
</dbReference>
<accession>A0A1S2LSW0</accession>
<dbReference type="GO" id="GO:0000156">
    <property type="term" value="F:phosphorelay response regulator activity"/>
    <property type="evidence" value="ECO:0007669"/>
    <property type="project" value="InterPro"/>
</dbReference>
<dbReference type="PANTHER" id="PTHR37299">
    <property type="entry name" value="TRANSCRIPTIONAL REGULATOR-RELATED"/>
    <property type="match status" value="1"/>
</dbReference>
<organism evidence="2 3">
    <name type="scientific">Anaerobacillus arseniciselenatis</name>
    <dbReference type="NCBI Taxonomy" id="85682"/>
    <lineage>
        <taxon>Bacteria</taxon>
        <taxon>Bacillati</taxon>
        <taxon>Bacillota</taxon>
        <taxon>Bacilli</taxon>
        <taxon>Bacillales</taxon>
        <taxon>Bacillaceae</taxon>
        <taxon>Anaerobacillus</taxon>
    </lineage>
</organism>
<dbReference type="EMBL" id="MLQQ01000002">
    <property type="protein sequence ID" value="OIJ15223.1"/>
    <property type="molecule type" value="Genomic_DNA"/>
</dbReference>
<evidence type="ECO:0000259" key="1">
    <source>
        <dbReference type="PROSITE" id="PS50930"/>
    </source>
</evidence>
<dbReference type="GO" id="GO:0003677">
    <property type="term" value="F:DNA binding"/>
    <property type="evidence" value="ECO:0007669"/>
    <property type="project" value="InterPro"/>
</dbReference>
<dbReference type="SMART" id="SM00850">
    <property type="entry name" value="LytTR"/>
    <property type="match status" value="1"/>
</dbReference>
<dbReference type="PANTHER" id="PTHR37299:SF1">
    <property type="entry name" value="STAGE 0 SPORULATION PROTEIN A HOMOLOG"/>
    <property type="match status" value="1"/>
</dbReference>
<feature type="domain" description="HTH LytTR-type" evidence="1">
    <location>
        <begin position="125"/>
        <end position="220"/>
    </location>
</feature>
<dbReference type="InterPro" id="IPR046947">
    <property type="entry name" value="LytR-like"/>
</dbReference>
<dbReference type="Gene3D" id="2.40.50.40">
    <property type="match status" value="1"/>
</dbReference>
<evidence type="ECO:0000313" key="3">
    <source>
        <dbReference type="Proteomes" id="UP000180098"/>
    </source>
</evidence>
<evidence type="ECO:0000313" key="2">
    <source>
        <dbReference type="EMBL" id="OIJ15223.1"/>
    </source>
</evidence>
<dbReference type="InterPro" id="IPR007492">
    <property type="entry name" value="LytTR_DNA-bd_dom"/>
</dbReference>
<comment type="caution">
    <text evidence="2">The sequence shown here is derived from an EMBL/GenBank/DDBJ whole genome shotgun (WGS) entry which is preliminary data.</text>
</comment>
<protein>
    <recommendedName>
        <fullName evidence="1">HTH LytTR-type domain-containing protein</fullName>
    </recommendedName>
</protein>